<proteinExistence type="predicted"/>
<comment type="caution">
    <text evidence="3">The sequence shown here is derived from an EMBL/GenBank/DDBJ whole genome shotgun (WGS) entry which is preliminary data.</text>
</comment>
<feature type="domain" description="Nucleoside phosphorylase" evidence="2">
    <location>
        <begin position="54"/>
        <end position="302"/>
    </location>
</feature>
<feature type="compositionally biased region" description="Basic and acidic residues" evidence="1">
    <location>
        <begin position="422"/>
        <end position="435"/>
    </location>
</feature>
<dbReference type="SUPFAM" id="SSF53167">
    <property type="entry name" value="Purine and uridine phosphorylases"/>
    <property type="match status" value="1"/>
</dbReference>
<dbReference type="Gene3D" id="3.40.50.1580">
    <property type="entry name" value="Nucleoside phosphorylase domain"/>
    <property type="match status" value="1"/>
</dbReference>
<feature type="region of interest" description="Disordered" evidence="1">
    <location>
        <begin position="407"/>
        <end position="435"/>
    </location>
</feature>
<feature type="compositionally biased region" description="Low complexity" evidence="1">
    <location>
        <begin position="640"/>
        <end position="667"/>
    </location>
</feature>
<accession>A0ABQ8RPA6</accession>
<feature type="compositionally biased region" description="Basic and acidic residues" evidence="1">
    <location>
        <begin position="517"/>
        <end position="531"/>
    </location>
</feature>
<dbReference type="Pfam" id="PF01048">
    <property type="entry name" value="PNP_UDP_1"/>
    <property type="match status" value="1"/>
</dbReference>
<evidence type="ECO:0000256" key="1">
    <source>
        <dbReference type="SAM" id="MobiDB-lite"/>
    </source>
</evidence>
<evidence type="ECO:0000313" key="4">
    <source>
        <dbReference type="Proteomes" id="UP001152024"/>
    </source>
</evidence>
<organism evidence="3 4">
    <name type="scientific">Fusarium equiseti</name>
    <name type="common">Fusarium scirpi</name>
    <dbReference type="NCBI Taxonomy" id="61235"/>
    <lineage>
        <taxon>Eukaryota</taxon>
        <taxon>Fungi</taxon>
        <taxon>Dikarya</taxon>
        <taxon>Ascomycota</taxon>
        <taxon>Pezizomycotina</taxon>
        <taxon>Sordariomycetes</taxon>
        <taxon>Hypocreomycetidae</taxon>
        <taxon>Hypocreales</taxon>
        <taxon>Nectriaceae</taxon>
        <taxon>Fusarium</taxon>
        <taxon>Fusarium incarnatum-equiseti species complex</taxon>
    </lineage>
</organism>
<dbReference type="InterPro" id="IPR000845">
    <property type="entry name" value="Nucleoside_phosphorylase_d"/>
</dbReference>
<gene>
    <name evidence="3" type="ORF">NW768_001112</name>
</gene>
<feature type="compositionally biased region" description="Basic and acidic residues" evidence="1">
    <location>
        <begin position="177"/>
        <end position="198"/>
    </location>
</feature>
<protein>
    <recommendedName>
        <fullName evidence="2">Nucleoside phosphorylase domain-containing protein</fullName>
    </recommendedName>
</protein>
<feature type="compositionally biased region" description="Polar residues" evidence="1">
    <location>
        <begin position="500"/>
        <end position="516"/>
    </location>
</feature>
<name>A0ABQ8RPA6_FUSEQ</name>
<feature type="compositionally biased region" description="Polar residues" evidence="1">
    <location>
        <begin position="565"/>
        <end position="588"/>
    </location>
</feature>
<evidence type="ECO:0000259" key="2">
    <source>
        <dbReference type="Pfam" id="PF01048"/>
    </source>
</evidence>
<dbReference type="PANTHER" id="PTHR46082:SF6">
    <property type="entry name" value="AAA+ ATPASE DOMAIN-CONTAINING PROTEIN-RELATED"/>
    <property type="match status" value="1"/>
</dbReference>
<dbReference type="PANTHER" id="PTHR46082">
    <property type="entry name" value="ATP/GTP-BINDING PROTEIN-RELATED"/>
    <property type="match status" value="1"/>
</dbReference>
<reference evidence="3" key="1">
    <citation type="submission" date="2022-09" db="EMBL/GenBank/DDBJ databases">
        <title>Fusarium specimens isolated from Avocado Roots.</title>
        <authorList>
            <person name="Stajich J."/>
            <person name="Roper C."/>
            <person name="Heimlech-Rivalta G."/>
        </authorList>
    </citation>
    <scope>NUCLEOTIDE SEQUENCE</scope>
    <source>
        <strain evidence="3">CF00095</strain>
    </source>
</reference>
<feature type="region of interest" description="Disordered" evidence="1">
    <location>
        <begin position="176"/>
        <end position="199"/>
    </location>
</feature>
<dbReference type="EMBL" id="JAOQBH010000002">
    <property type="protein sequence ID" value="KAJ4139768.1"/>
    <property type="molecule type" value="Genomic_DNA"/>
</dbReference>
<sequence>MSIPANTQLCDFHIGWVCIMDIEYLAALDVLDERWSLDHNDSLRHGSNTPSGYELGKIGGHNVVINVPHKVKGGLPHAQEVTTQMEINFPYIKFVLLVGIGGAAPSTLKDIRLGDVVFGDSVIQYKKGRELDDRFEIEPQRLEPPLQLLTAVTQLKADLADGDPLVDILDEVANKSPRREERYRRPADDRLLKSDTPHQDGTCECLQPGSIASPRLVTRQTRTLTDYIKPHRGIIGSADQVLRNAQERDRLSREKNILCFEMEAAGVMSAARCITIRGIADYADGHKNDDWHSYAALAAAVCAKKLLIVLRPETVRGTQIDLSEEQFAVRFQGVTACINANLGSREKNAQDAFNNTQETIDLHEDQTKLFIDFTNAQKEKDQEMKIMLKSSQEVLEQQLKRLQAQIKRQRKENQSSEDVTPEDWKSLKGRVEERKRDVNQATQALGNVGDLLGIVGIHTRNRHLRFAEQYVNWTGRMIEWILLLKRNSGRAPSKAESDGISHSSRNPTPRPNLSESKANEGRSSGKWDVLKRFISGEGREKPDPEPLGTPPNTSSSEVTEDRTPRQSNPETDRSSSNIPTDQRSLSTTQDEEDGMTPGPPPRSPSDRSDKFKPPPSHSPPPIPPNRQRPPVRPKPTHLQTPPRSSTSRSPSRRPYAQSPSIGGSSSSNPRTESPKEPQVSRGTSEGQVDPSRFSFDERRKKFQCDSS</sequence>
<keyword evidence="4" id="KW-1185">Reference proteome</keyword>
<dbReference type="InterPro" id="IPR053137">
    <property type="entry name" value="NLR-like"/>
</dbReference>
<dbReference type="Proteomes" id="UP001152024">
    <property type="component" value="Unassembled WGS sequence"/>
</dbReference>
<feature type="region of interest" description="Disordered" evidence="1">
    <location>
        <begin position="490"/>
        <end position="707"/>
    </location>
</feature>
<feature type="compositionally biased region" description="Pro residues" evidence="1">
    <location>
        <begin position="613"/>
        <end position="628"/>
    </location>
</feature>
<evidence type="ECO:0000313" key="3">
    <source>
        <dbReference type="EMBL" id="KAJ4139768.1"/>
    </source>
</evidence>
<dbReference type="InterPro" id="IPR035994">
    <property type="entry name" value="Nucleoside_phosphorylase_sf"/>
</dbReference>
<feature type="compositionally biased region" description="Basic and acidic residues" evidence="1">
    <location>
        <begin position="694"/>
        <end position="707"/>
    </location>
</feature>